<protein>
    <submittedName>
        <fullName evidence="1">Uncharacterized protein</fullName>
    </submittedName>
</protein>
<evidence type="ECO:0000313" key="2">
    <source>
        <dbReference type="Proteomes" id="UP000182977"/>
    </source>
</evidence>
<name>A0A1H2L5L8_9ACTN</name>
<proteinExistence type="predicted"/>
<evidence type="ECO:0000313" key="1">
    <source>
        <dbReference type="EMBL" id="SDU75766.1"/>
    </source>
</evidence>
<organism evidence="1 2">
    <name type="scientific">Jiangella alkaliphila</name>
    <dbReference type="NCBI Taxonomy" id="419479"/>
    <lineage>
        <taxon>Bacteria</taxon>
        <taxon>Bacillati</taxon>
        <taxon>Actinomycetota</taxon>
        <taxon>Actinomycetes</taxon>
        <taxon>Jiangellales</taxon>
        <taxon>Jiangellaceae</taxon>
        <taxon>Jiangella</taxon>
    </lineage>
</organism>
<dbReference type="Proteomes" id="UP000182977">
    <property type="component" value="Chromosome I"/>
</dbReference>
<accession>A0A1H2L5L8</accession>
<sequence>MVDECEAVRAGHSYSLAASIIPSDRLDTVRDAVTALTPRNRSKLHWHDAETTERRLQLVQLVADLDAIEHVAVVLSTRPAERPERRRRHCLGRLLPELHDLGVSRVTAEAREAKQNQRDRQFLDGLRAQGLVPATLRLDHRPGPAEPALAVADIVAGAVLASYSGDGRFRKVVEHKLTELVIDP</sequence>
<keyword evidence="2" id="KW-1185">Reference proteome</keyword>
<dbReference type="STRING" id="419479.SAMN04488563_5034"/>
<dbReference type="AlphaFoldDB" id="A0A1H2L5L8"/>
<gene>
    <name evidence="1" type="ORF">SAMN04488563_5034</name>
</gene>
<dbReference type="EMBL" id="LT629791">
    <property type="protein sequence ID" value="SDU75766.1"/>
    <property type="molecule type" value="Genomic_DNA"/>
</dbReference>
<reference evidence="2" key="1">
    <citation type="submission" date="2016-10" db="EMBL/GenBank/DDBJ databases">
        <authorList>
            <person name="Varghese N."/>
            <person name="Submissions S."/>
        </authorList>
    </citation>
    <scope>NUCLEOTIDE SEQUENCE [LARGE SCALE GENOMIC DNA]</scope>
    <source>
        <strain evidence="2">DSM 45079</strain>
    </source>
</reference>